<feature type="transmembrane region" description="Helical" evidence="1">
    <location>
        <begin position="154"/>
        <end position="177"/>
    </location>
</feature>
<comment type="caution">
    <text evidence="2">The sequence shown here is derived from an EMBL/GenBank/DDBJ whole genome shotgun (WGS) entry which is preliminary data.</text>
</comment>
<keyword evidence="2" id="KW-0830">Ubiquinone</keyword>
<proteinExistence type="predicted"/>
<sequence>MSWTEFWNSDTPIYVNERHKLLHYRLIARDIIKLIPSPDMRVLDYGCGEALSAGDIAAKCRSLTLVDAAPRVREKLGERFAPVANITVASPEDIAARPAGSFDLIIINSVLQYLTKDEAAALFAVLREKLSPGGHLILADILQPGMSPLADVKALLGFGWTGGFLGAACLGLVRTALSDYRKLRGQLGLTHYSEGEIVATLAGAGFSARRQRPNIGHNQDRMLIIAEPAPAQARVEPAAAAV</sequence>
<dbReference type="InterPro" id="IPR029063">
    <property type="entry name" value="SAM-dependent_MTases_sf"/>
</dbReference>
<evidence type="ECO:0000256" key="1">
    <source>
        <dbReference type="SAM" id="Phobius"/>
    </source>
</evidence>
<keyword evidence="2" id="KW-0489">Methyltransferase</keyword>
<keyword evidence="1" id="KW-1133">Transmembrane helix</keyword>
<dbReference type="OrthoDB" id="7334795at2"/>
<evidence type="ECO:0000313" key="2">
    <source>
        <dbReference type="EMBL" id="PXW55750.1"/>
    </source>
</evidence>
<dbReference type="SUPFAM" id="SSF53335">
    <property type="entry name" value="S-adenosyl-L-methionine-dependent methyltransferases"/>
    <property type="match status" value="1"/>
</dbReference>
<protein>
    <submittedName>
        <fullName evidence="2">Ubiquinone/menaquinone biosynthesis C-methylase UbiE</fullName>
    </submittedName>
</protein>
<dbReference type="Gene3D" id="3.40.50.150">
    <property type="entry name" value="Vaccinia Virus protein VP39"/>
    <property type="match status" value="1"/>
</dbReference>
<keyword evidence="1" id="KW-0472">Membrane</keyword>
<keyword evidence="2" id="KW-0808">Transferase</keyword>
<dbReference type="GO" id="GO:0032259">
    <property type="term" value="P:methylation"/>
    <property type="evidence" value="ECO:0007669"/>
    <property type="project" value="UniProtKB-KW"/>
</dbReference>
<dbReference type="PANTHER" id="PTHR43861">
    <property type="entry name" value="TRANS-ACONITATE 2-METHYLTRANSFERASE-RELATED"/>
    <property type="match status" value="1"/>
</dbReference>
<dbReference type="Proteomes" id="UP000248021">
    <property type="component" value="Unassembled WGS sequence"/>
</dbReference>
<dbReference type="AlphaFoldDB" id="A0A2V3UBM5"/>
<name>A0A2V3UBM5_9HYPH</name>
<keyword evidence="3" id="KW-1185">Reference proteome</keyword>
<reference evidence="2 3" key="1">
    <citation type="submission" date="2018-05" db="EMBL/GenBank/DDBJ databases">
        <title>Genomic Encyclopedia of Type Strains, Phase IV (KMG-IV): sequencing the most valuable type-strain genomes for metagenomic binning, comparative biology and taxonomic classification.</title>
        <authorList>
            <person name="Goeker M."/>
        </authorList>
    </citation>
    <scope>NUCLEOTIDE SEQUENCE [LARGE SCALE GENOMIC DNA]</scope>
    <source>
        <strain evidence="2 3">DSM 6462</strain>
    </source>
</reference>
<keyword evidence="1" id="KW-0812">Transmembrane</keyword>
<gene>
    <name evidence="2" type="ORF">C7450_109158</name>
</gene>
<dbReference type="GO" id="GO:0008168">
    <property type="term" value="F:methyltransferase activity"/>
    <property type="evidence" value="ECO:0007669"/>
    <property type="project" value="UniProtKB-KW"/>
</dbReference>
<dbReference type="CDD" id="cd02440">
    <property type="entry name" value="AdoMet_MTases"/>
    <property type="match status" value="1"/>
</dbReference>
<evidence type="ECO:0000313" key="3">
    <source>
        <dbReference type="Proteomes" id="UP000248021"/>
    </source>
</evidence>
<accession>A0A2V3UBM5</accession>
<dbReference type="RefSeq" id="WP_110376526.1">
    <property type="nucleotide sequence ID" value="NZ_JAHBRY010000001.1"/>
</dbReference>
<dbReference type="EMBL" id="QJJK01000009">
    <property type="protein sequence ID" value="PXW55750.1"/>
    <property type="molecule type" value="Genomic_DNA"/>
</dbReference>
<organism evidence="2 3">
    <name type="scientific">Chelatococcus asaccharovorans</name>
    <dbReference type="NCBI Taxonomy" id="28210"/>
    <lineage>
        <taxon>Bacteria</taxon>
        <taxon>Pseudomonadati</taxon>
        <taxon>Pseudomonadota</taxon>
        <taxon>Alphaproteobacteria</taxon>
        <taxon>Hyphomicrobiales</taxon>
        <taxon>Chelatococcaceae</taxon>
        <taxon>Chelatococcus</taxon>
    </lineage>
</organism>
<dbReference type="Pfam" id="PF13489">
    <property type="entry name" value="Methyltransf_23"/>
    <property type="match status" value="1"/>
</dbReference>